<sequence length="520" mass="60866">MTQSDIGLIDLPVEILYYIFNKLDNVDVLYSLFGINNLRIASIIGDQIFSNTLNLTRIIDNTLIFNRFCNSIIPQIRSNVQCLTVDSLSIEHIQYPNLNYLKFINFQRDNCLHHFTNQSSADYILRNQITKLELSSIDHERKIGTLSRYTETVYVHILNYFQQLKYFAVPKTTTYGYPSLSLCRLPSNTFSSRTLTYLSIHVSTFADCLCLLDGRLKQLNTFIVRTYSMDTNQSVVHNWDNLSNMKCFSFIYCGLIEDFDNKIISLLRRMLNLKKLTLYLRVTSQNHFLDPTSLINGYSMGMKQLQSFDYYISTENNQKDYSHHLCNNNVKQKYLNMHREVTNIISFGFNIVTYHVFTVPFKFAKLMNIGNIFPNIMFNNVIELWIHNVIPFEHEFFLRIAKSFPLLKSLFVNDYAPSSYVSNQSSHEIHSNTIARYPHLSSLSIINTGTRYIEQFLNENKTNLPCLTSLRVFYQYLRIVTEDFTREATRHNCVNIKQLTTYSYIVGSKDFHNYFPLLNT</sequence>
<evidence type="ECO:0000313" key="4">
    <source>
        <dbReference type="EMBL" id="CAF3750546.1"/>
    </source>
</evidence>
<dbReference type="EMBL" id="CAJOBB010000782">
    <property type="protein sequence ID" value="CAF3750546.1"/>
    <property type="molecule type" value="Genomic_DNA"/>
</dbReference>
<dbReference type="EMBL" id="CAJNOE010000204">
    <property type="protein sequence ID" value="CAF1045081.1"/>
    <property type="molecule type" value="Genomic_DNA"/>
</dbReference>
<dbReference type="InterPro" id="IPR001810">
    <property type="entry name" value="F-box_dom"/>
</dbReference>
<reference evidence="2" key="1">
    <citation type="submission" date="2021-02" db="EMBL/GenBank/DDBJ databases">
        <authorList>
            <person name="Nowell W R."/>
        </authorList>
    </citation>
    <scope>NUCLEOTIDE SEQUENCE</scope>
</reference>
<proteinExistence type="predicted"/>
<evidence type="ECO:0000313" key="5">
    <source>
        <dbReference type="Proteomes" id="UP000663860"/>
    </source>
</evidence>
<gene>
    <name evidence="2" type="ORF">IZO911_LOCUS20012</name>
    <name evidence="3" type="ORF">JYZ213_LOCUS18431</name>
    <name evidence="4" type="ORF">KXQ929_LOCUS14212</name>
</gene>
<accession>A0A814K683</accession>
<feature type="domain" description="F-box" evidence="1">
    <location>
        <begin position="5"/>
        <end position="52"/>
    </location>
</feature>
<name>A0A814K683_9BILA</name>
<protein>
    <recommendedName>
        <fullName evidence="1">F-box domain-containing protein</fullName>
    </recommendedName>
</protein>
<evidence type="ECO:0000313" key="2">
    <source>
        <dbReference type="EMBL" id="CAF1045081.1"/>
    </source>
</evidence>
<dbReference type="AlphaFoldDB" id="A0A814K683"/>
<dbReference type="Proteomes" id="UP000663860">
    <property type="component" value="Unassembled WGS sequence"/>
</dbReference>
<dbReference type="Proteomes" id="UP000663845">
    <property type="component" value="Unassembled WGS sequence"/>
</dbReference>
<evidence type="ECO:0000313" key="3">
    <source>
        <dbReference type="EMBL" id="CAF1046402.1"/>
    </source>
</evidence>
<dbReference type="PROSITE" id="PS50181">
    <property type="entry name" value="FBOX"/>
    <property type="match status" value="1"/>
</dbReference>
<organism evidence="2 5">
    <name type="scientific">Adineta steineri</name>
    <dbReference type="NCBI Taxonomy" id="433720"/>
    <lineage>
        <taxon>Eukaryota</taxon>
        <taxon>Metazoa</taxon>
        <taxon>Spiralia</taxon>
        <taxon>Gnathifera</taxon>
        <taxon>Rotifera</taxon>
        <taxon>Eurotatoria</taxon>
        <taxon>Bdelloidea</taxon>
        <taxon>Adinetida</taxon>
        <taxon>Adinetidae</taxon>
        <taxon>Adineta</taxon>
    </lineage>
</organism>
<comment type="caution">
    <text evidence="2">The sequence shown here is derived from an EMBL/GenBank/DDBJ whole genome shotgun (WGS) entry which is preliminary data.</text>
</comment>
<evidence type="ECO:0000259" key="1">
    <source>
        <dbReference type="PROSITE" id="PS50181"/>
    </source>
</evidence>
<dbReference type="Proteomes" id="UP000663868">
    <property type="component" value="Unassembled WGS sequence"/>
</dbReference>
<dbReference type="EMBL" id="CAJNOG010000179">
    <property type="protein sequence ID" value="CAF1046402.1"/>
    <property type="molecule type" value="Genomic_DNA"/>
</dbReference>